<dbReference type="OrthoDB" id="3247418at2759"/>
<dbReference type="HOGENOM" id="CLU_081367_1_0_1"/>
<keyword evidence="2" id="KW-1185">Reference proteome</keyword>
<accession>A0A0C9VW96</accession>
<reference evidence="1 2" key="1">
    <citation type="submission" date="2014-06" db="EMBL/GenBank/DDBJ databases">
        <title>Evolutionary Origins and Diversification of the Mycorrhizal Mutualists.</title>
        <authorList>
            <consortium name="DOE Joint Genome Institute"/>
            <consortium name="Mycorrhizal Genomics Consortium"/>
            <person name="Kohler A."/>
            <person name="Kuo A."/>
            <person name="Nagy L.G."/>
            <person name="Floudas D."/>
            <person name="Copeland A."/>
            <person name="Barry K.W."/>
            <person name="Cichocki N."/>
            <person name="Veneault-Fourrey C."/>
            <person name="LaButti K."/>
            <person name="Lindquist E.A."/>
            <person name="Lipzen A."/>
            <person name="Lundell T."/>
            <person name="Morin E."/>
            <person name="Murat C."/>
            <person name="Riley R."/>
            <person name="Ohm R."/>
            <person name="Sun H."/>
            <person name="Tunlid A."/>
            <person name="Henrissat B."/>
            <person name="Grigoriev I.V."/>
            <person name="Hibbett D.S."/>
            <person name="Martin F."/>
        </authorList>
    </citation>
    <scope>NUCLEOTIDE SEQUENCE [LARGE SCALE GENOMIC DNA]</scope>
    <source>
        <strain evidence="1 2">SS14</strain>
    </source>
</reference>
<sequence>RIMATVHLPVALISVWGMGSFYGHNDLNALGLRVLSNTMDLFSAVRLASLNNLNQRRVATYRQYMVRYIEGIKILYPEFSITANCHMAIHIYDFMLLFGPIRSWWCFPFERLIGILQRQPSNHKTGKSSMSS</sequence>
<dbReference type="Proteomes" id="UP000054279">
    <property type="component" value="Unassembled WGS sequence"/>
</dbReference>
<proteinExistence type="predicted"/>
<gene>
    <name evidence="1" type="ORF">M422DRAFT_171070</name>
</gene>
<name>A0A0C9VW96_SPHS4</name>
<dbReference type="AlphaFoldDB" id="A0A0C9VW96"/>
<evidence type="ECO:0000313" key="1">
    <source>
        <dbReference type="EMBL" id="KIJ42591.1"/>
    </source>
</evidence>
<feature type="non-terminal residue" evidence="1">
    <location>
        <position position="1"/>
    </location>
</feature>
<organism evidence="1 2">
    <name type="scientific">Sphaerobolus stellatus (strain SS14)</name>
    <dbReference type="NCBI Taxonomy" id="990650"/>
    <lineage>
        <taxon>Eukaryota</taxon>
        <taxon>Fungi</taxon>
        <taxon>Dikarya</taxon>
        <taxon>Basidiomycota</taxon>
        <taxon>Agaricomycotina</taxon>
        <taxon>Agaricomycetes</taxon>
        <taxon>Phallomycetidae</taxon>
        <taxon>Geastrales</taxon>
        <taxon>Sphaerobolaceae</taxon>
        <taxon>Sphaerobolus</taxon>
    </lineage>
</organism>
<evidence type="ECO:0000313" key="2">
    <source>
        <dbReference type="Proteomes" id="UP000054279"/>
    </source>
</evidence>
<dbReference type="EMBL" id="KN837129">
    <property type="protein sequence ID" value="KIJ42591.1"/>
    <property type="molecule type" value="Genomic_DNA"/>
</dbReference>
<protein>
    <submittedName>
        <fullName evidence="1">Uncharacterized protein</fullName>
    </submittedName>
</protein>